<dbReference type="InterPro" id="IPR041577">
    <property type="entry name" value="RT_RNaseH_2"/>
</dbReference>
<gene>
    <name evidence="2" type="ORF">Tci_025810</name>
</gene>
<evidence type="ECO:0000259" key="1">
    <source>
        <dbReference type="PROSITE" id="PS50878"/>
    </source>
</evidence>
<dbReference type="Pfam" id="PF17919">
    <property type="entry name" value="RT_RNaseH_2"/>
    <property type="match status" value="1"/>
</dbReference>
<evidence type="ECO:0000313" key="2">
    <source>
        <dbReference type="EMBL" id="GEU53832.1"/>
    </source>
</evidence>
<organism evidence="2">
    <name type="scientific">Tanacetum cinerariifolium</name>
    <name type="common">Dalmatian daisy</name>
    <name type="synonym">Chrysanthemum cinerariifolium</name>
    <dbReference type="NCBI Taxonomy" id="118510"/>
    <lineage>
        <taxon>Eukaryota</taxon>
        <taxon>Viridiplantae</taxon>
        <taxon>Streptophyta</taxon>
        <taxon>Embryophyta</taxon>
        <taxon>Tracheophyta</taxon>
        <taxon>Spermatophyta</taxon>
        <taxon>Magnoliopsida</taxon>
        <taxon>eudicotyledons</taxon>
        <taxon>Gunneridae</taxon>
        <taxon>Pentapetalae</taxon>
        <taxon>asterids</taxon>
        <taxon>campanulids</taxon>
        <taxon>Asterales</taxon>
        <taxon>Asteraceae</taxon>
        <taxon>Asteroideae</taxon>
        <taxon>Anthemideae</taxon>
        <taxon>Anthemidinae</taxon>
        <taxon>Tanacetum</taxon>
    </lineage>
</organism>
<keyword evidence="2" id="KW-0808">Transferase</keyword>
<name>A0A6L2KZA8_TANCI</name>
<dbReference type="PANTHER" id="PTHR24559:SF427">
    <property type="entry name" value="RNA-DIRECTED DNA POLYMERASE"/>
    <property type="match status" value="1"/>
</dbReference>
<dbReference type="Gene3D" id="3.30.70.270">
    <property type="match status" value="1"/>
</dbReference>
<keyword evidence="2" id="KW-0695">RNA-directed DNA polymerase</keyword>
<dbReference type="CDD" id="cd01647">
    <property type="entry name" value="RT_LTR"/>
    <property type="match status" value="1"/>
</dbReference>
<keyword evidence="2" id="KW-0548">Nucleotidyltransferase</keyword>
<dbReference type="Pfam" id="PF00078">
    <property type="entry name" value="RVT_1"/>
    <property type="match status" value="1"/>
</dbReference>
<dbReference type="EMBL" id="BKCJ010003235">
    <property type="protein sequence ID" value="GEU53832.1"/>
    <property type="molecule type" value="Genomic_DNA"/>
</dbReference>
<protein>
    <submittedName>
        <fullName evidence="2">Reverse transcriptase domain-containing protein</fullName>
    </submittedName>
</protein>
<dbReference type="InterPro" id="IPR000477">
    <property type="entry name" value="RT_dom"/>
</dbReference>
<dbReference type="AlphaFoldDB" id="A0A6L2KZA8"/>
<dbReference type="PROSITE" id="PS50878">
    <property type="entry name" value="RT_POL"/>
    <property type="match status" value="1"/>
</dbReference>
<reference evidence="2" key="1">
    <citation type="journal article" date="2019" name="Sci. Rep.">
        <title>Draft genome of Tanacetum cinerariifolium, the natural source of mosquito coil.</title>
        <authorList>
            <person name="Yamashiro T."/>
            <person name="Shiraishi A."/>
            <person name="Satake H."/>
            <person name="Nakayama K."/>
        </authorList>
    </citation>
    <scope>NUCLEOTIDE SEQUENCE</scope>
</reference>
<dbReference type="GO" id="GO:0003964">
    <property type="term" value="F:RNA-directed DNA polymerase activity"/>
    <property type="evidence" value="ECO:0007669"/>
    <property type="project" value="UniProtKB-KW"/>
</dbReference>
<dbReference type="InterPro" id="IPR043502">
    <property type="entry name" value="DNA/RNA_pol_sf"/>
</dbReference>
<dbReference type="SUPFAM" id="SSF56672">
    <property type="entry name" value="DNA/RNA polymerases"/>
    <property type="match status" value="2"/>
</dbReference>
<sequence>MPFGLTNAHAVFMDLMNRVCKPYLDKFVIAFIDDILIYSRNKEEHANHLRIILELIRKEKLYAKFFKCDFWISVMQFLRHIIDNQGLHVDPAMIEAKNKKYVWGEDQESAFQFLKQKLCEALILALPKGNDDFVVYCDASHQGKSNKSSVDEPPEVELKDLPPHLEYSFLKGNKKLPVIIAKDLSVEEKTALITVLKSYKRAIAWKLSDIKGIDPEFCTHKILIEGDFEPTVQHQRRVNPKIHDVIKQEVIKLLDARLIYPIADSPWVSPVHCVPKKGGFTVMENEDNELILTRLVMGWRVYIDCRKLNEAT</sequence>
<dbReference type="Gene3D" id="3.10.10.10">
    <property type="entry name" value="HIV Type 1 Reverse Transcriptase, subunit A, domain 1"/>
    <property type="match status" value="1"/>
</dbReference>
<accession>A0A6L2KZA8</accession>
<dbReference type="InterPro" id="IPR053134">
    <property type="entry name" value="RNA-dir_DNA_polymerase"/>
</dbReference>
<proteinExistence type="predicted"/>
<comment type="caution">
    <text evidence="2">The sequence shown here is derived from an EMBL/GenBank/DDBJ whole genome shotgun (WGS) entry which is preliminary data.</text>
</comment>
<dbReference type="PANTHER" id="PTHR24559">
    <property type="entry name" value="TRANSPOSON TY3-I GAG-POL POLYPROTEIN"/>
    <property type="match status" value="1"/>
</dbReference>
<feature type="domain" description="Reverse transcriptase" evidence="1">
    <location>
        <begin position="1"/>
        <end position="82"/>
    </location>
</feature>
<dbReference type="InterPro" id="IPR043128">
    <property type="entry name" value="Rev_trsase/Diguanyl_cyclase"/>
</dbReference>